<dbReference type="InterPro" id="IPR001789">
    <property type="entry name" value="Sig_transdc_resp-reg_receiver"/>
</dbReference>
<dbReference type="EMBL" id="BAABIA010000010">
    <property type="protein sequence ID" value="GAA5147764.1"/>
    <property type="molecule type" value="Genomic_DNA"/>
</dbReference>
<dbReference type="Gene3D" id="3.40.50.2300">
    <property type="match status" value="1"/>
</dbReference>
<keyword evidence="4 6" id="KW-0067">ATP-binding</keyword>
<dbReference type="Pfam" id="PF00069">
    <property type="entry name" value="Pkinase"/>
    <property type="match status" value="1"/>
</dbReference>
<dbReference type="InterPro" id="IPR017441">
    <property type="entry name" value="Protein_kinase_ATP_BS"/>
</dbReference>
<evidence type="ECO:0000256" key="1">
    <source>
        <dbReference type="ARBA" id="ARBA00022679"/>
    </source>
</evidence>
<evidence type="ECO:0000256" key="6">
    <source>
        <dbReference type="PROSITE-ProRule" id="PRU10141"/>
    </source>
</evidence>
<reference evidence="10" key="1">
    <citation type="journal article" date="2019" name="Int. J. Syst. Evol. Microbiol.">
        <title>The Global Catalogue of Microorganisms (GCM) 10K type strain sequencing project: providing services to taxonomists for standard genome sequencing and annotation.</title>
        <authorList>
            <consortium name="The Broad Institute Genomics Platform"/>
            <consortium name="The Broad Institute Genome Sequencing Center for Infectious Disease"/>
            <person name="Wu L."/>
            <person name="Ma J."/>
        </authorList>
    </citation>
    <scope>NUCLEOTIDE SEQUENCE [LARGE SCALE GENOMIC DNA]</scope>
    <source>
        <strain evidence="10">JCM 18053</strain>
    </source>
</reference>
<evidence type="ECO:0000259" key="8">
    <source>
        <dbReference type="PROSITE" id="PS50110"/>
    </source>
</evidence>
<evidence type="ECO:0000256" key="5">
    <source>
        <dbReference type="PROSITE-ProRule" id="PRU00169"/>
    </source>
</evidence>
<keyword evidence="10" id="KW-1185">Reference proteome</keyword>
<dbReference type="InterPro" id="IPR000719">
    <property type="entry name" value="Prot_kinase_dom"/>
</dbReference>
<accession>A0ABP9PLL6</accession>
<evidence type="ECO:0000256" key="4">
    <source>
        <dbReference type="ARBA" id="ARBA00022840"/>
    </source>
</evidence>
<dbReference type="PANTHER" id="PTHR43289">
    <property type="entry name" value="MITOGEN-ACTIVATED PROTEIN KINASE KINASE KINASE 20-RELATED"/>
    <property type="match status" value="1"/>
</dbReference>
<dbReference type="CDD" id="cd00156">
    <property type="entry name" value="REC"/>
    <property type="match status" value="1"/>
</dbReference>
<evidence type="ECO:0008006" key="11">
    <source>
        <dbReference type="Google" id="ProtNLM"/>
    </source>
</evidence>
<evidence type="ECO:0000259" key="7">
    <source>
        <dbReference type="PROSITE" id="PS50011"/>
    </source>
</evidence>
<dbReference type="SUPFAM" id="SSF56112">
    <property type="entry name" value="Protein kinase-like (PK-like)"/>
    <property type="match status" value="1"/>
</dbReference>
<dbReference type="PANTHER" id="PTHR43289:SF6">
    <property type="entry name" value="SERINE_THREONINE-PROTEIN KINASE NEKL-3"/>
    <property type="match status" value="1"/>
</dbReference>
<evidence type="ECO:0000256" key="2">
    <source>
        <dbReference type="ARBA" id="ARBA00022741"/>
    </source>
</evidence>
<evidence type="ECO:0000313" key="10">
    <source>
        <dbReference type="Proteomes" id="UP001499852"/>
    </source>
</evidence>
<dbReference type="Gene3D" id="1.10.510.10">
    <property type="entry name" value="Transferase(Phosphotransferase) domain 1"/>
    <property type="match status" value="1"/>
</dbReference>
<organism evidence="9 10">
    <name type="scientific">Prosthecobacter algae</name>
    <dbReference type="NCBI Taxonomy" id="1144682"/>
    <lineage>
        <taxon>Bacteria</taxon>
        <taxon>Pseudomonadati</taxon>
        <taxon>Verrucomicrobiota</taxon>
        <taxon>Verrucomicrobiia</taxon>
        <taxon>Verrucomicrobiales</taxon>
        <taxon>Verrucomicrobiaceae</taxon>
        <taxon>Prosthecobacter</taxon>
    </lineage>
</organism>
<dbReference type="Gene3D" id="3.30.200.20">
    <property type="entry name" value="Phosphorylase Kinase, domain 1"/>
    <property type="match status" value="1"/>
</dbReference>
<feature type="domain" description="Protein kinase" evidence="7">
    <location>
        <begin position="6"/>
        <end position="276"/>
    </location>
</feature>
<dbReference type="Proteomes" id="UP001499852">
    <property type="component" value="Unassembled WGS sequence"/>
</dbReference>
<feature type="binding site" evidence="6">
    <location>
        <position position="35"/>
    </location>
    <ligand>
        <name>ATP</name>
        <dbReference type="ChEBI" id="CHEBI:30616"/>
    </ligand>
</feature>
<dbReference type="SUPFAM" id="SSF52172">
    <property type="entry name" value="CheY-like"/>
    <property type="match status" value="1"/>
</dbReference>
<dbReference type="InterPro" id="IPR008271">
    <property type="entry name" value="Ser/Thr_kinase_AS"/>
</dbReference>
<dbReference type="PROSITE" id="PS00107">
    <property type="entry name" value="PROTEIN_KINASE_ATP"/>
    <property type="match status" value="1"/>
</dbReference>
<keyword evidence="2 6" id="KW-0547">Nucleotide-binding</keyword>
<evidence type="ECO:0000256" key="3">
    <source>
        <dbReference type="ARBA" id="ARBA00022777"/>
    </source>
</evidence>
<keyword evidence="5" id="KW-0597">Phosphoprotein</keyword>
<name>A0ABP9PLL6_9BACT</name>
<dbReference type="InterPro" id="IPR011006">
    <property type="entry name" value="CheY-like_superfamily"/>
</dbReference>
<dbReference type="InterPro" id="IPR011009">
    <property type="entry name" value="Kinase-like_dom_sf"/>
</dbReference>
<keyword evidence="1" id="KW-0808">Transferase</keyword>
<dbReference type="PROSITE" id="PS50011">
    <property type="entry name" value="PROTEIN_KINASE_DOM"/>
    <property type="match status" value="1"/>
</dbReference>
<evidence type="ECO:0000313" key="9">
    <source>
        <dbReference type="EMBL" id="GAA5147764.1"/>
    </source>
</evidence>
<sequence length="413" mass="45693">MPAGEYAFDALIGQGGMGAVYRGQQMKLDRSVAIKILHRQHGTDYAYAERFRREAQSLAQMNHPNIVSVYDFGVVGDYLYYVMEFIEGTDLHHLLSTRQMTPARAVEIVPALCDALFYAHSKGLVHRDIKPANVLIAQDGRVKLADFGLAKRFDRPSTLLTQSHMAMGTPDYAAPEQYDTRAVIDHRADIYALGVVFYQMLTGTVPRGAWQPPSAMVGTDPRLDMVIVRALLPDRNQRYASAAEFKQTLLASLTTAPETTSVPVQTTPASSTRPLQGRVLVLEDDLLLRQLIVRNLKQEGFEIVETGDGVDTVRCYSEAMLAGQPFDLVLIDLTIPMGMGGARAMELLRQLDPQVDAIVSSGYRSDPAMLHPRAHGFADVLPKPYDSADLTRIVREVLHKRRQRLGTAAGMQG</sequence>
<dbReference type="SMART" id="SM00220">
    <property type="entry name" value="S_TKc"/>
    <property type="match status" value="1"/>
</dbReference>
<dbReference type="SMART" id="SM00448">
    <property type="entry name" value="REC"/>
    <property type="match status" value="1"/>
</dbReference>
<dbReference type="PROSITE" id="PS50110">
    <property type="entry name" value="RESPONSE_REGULATORY"/>
    <property type="match status" value="1"/>
</dbReference>
<dbReference type="PROSITE" id="PS00108">
    <property type="entry name" value="PROTEIN_KINASE_ST"/>
    <property type="match status" value="1"/>
</dbReference>
<comment type="caution">
    <text evidence="9">The sequence shown here is derived from an EMBL/GenBank/DDBJ whole genome shotgun (WGS) entry which is preliminary data.</text>
</comment>
<feature type="modified residue" description="4-aspartylphosphate" evidence="5">
    <location>
        <position position="332"/>
    </location>
</feature>
<feature type="domain" description="Response regulatory" evidence="8">
    <location>
        <begin position="278"/>
        <end position="398"/>
    </location>
</feature>
<gene>
    <name evidence="9" type="ORF">GCM10023213_42910</name>
</gene>
<dbReference type="Pfam" id="PF00072">
    <property type="entry name" value="Response_reg"/>
    <property type="match status" value="1"/>
</dbReference>
<dbReference type="CDD" id="cd14014">
    <property type="entry name" value="STKc_PknB_like"/>
    <property type="match status" value="1"/>
</dbReference>
<proteinExistence type="predicted"/>
<keyword evidence="3" id="KW-0418">Kinase</keyword>
<protein>
    <recommendedName>
        <fullName evidence="11">Non-specific serine/threonine protein kinase</fullName>
    </recommendedName>
</protein>